<dbReference type="InterPro" id="IPR007590">
    <property type="entry name" value="Saf4/Yju2"/>
</dbReference>
<dbReference type="PANTHER" id="PTHR12111:SF1">
    <property type="entry name" value="SPLICING FACTOR YJU2"/>
    <property type="match status" value="1"/>
</dbReference>
<gene>
    <name evidence="10" type="ORF">QBZ16_004068</name>
</gene>
<accession>A0AAD9IK78</accession>
<evidence type="ECO:0000256" key="1">
    <source>
        <dbReference type="ARBA" id="ARBA00004123"/>
    </source>
</evidence>
<sequence length="317" mass="35244">MVLNKYFPPDFDPALLPKQKKVRSEDKQMKVRMMLPMSVRCNTCGTYMYKGTKFNTRMEDVRGESYLGIKIFRFYYRCTSCSAEFCMKTDPKNADYIVEGGATRNYEPWREKEKAKVLTAAQREEEERGNAIKALENRTLDSRREMDLMAALDEMISLKSRHARVDTETALEALRRSAEAEDGAGEHLDLDPEDEEAVRQMLLQRAGFVRRLSDSEEEEAAGGGTARRTEPAGTSGEAGPSSRRGKAPPSTLSVAAAALEDEDGDDDEITMPRFSARRPAVVVKRKVEPAKPPSPKADPESPGLQGLLGGYGSSESD</sequence>
<feature type="binding site" evidence="8">
    <location>
        <position position="44"/>
    </location>
    <ligand>
        <name>Zn(2+)</name>
        <dbReference type="ChEBI" id="CHEBI:29105"/>
    </ligand>
</feature>
<evidence type="ECO:0000256" key="5">
    <source>
        <dbReference type="ARBA" id="ARBA00022833"/>
    </source>
</evidence>
<keyword evidence="7 8" id="KW-0539">Nucleus</keyword>
<feature type="region of interest" description="Disordered" evidence="9">
    <location>
        <begin position="210"/>
        <end position="317"/>
    </location>
</feature>
<keyword evidence="5 8" id="KW-0862">Zinc</keyword>
<dbReference type="InterPro" id="IPR043701">
    <property type="entry name" value="Yju2"/>
</dbReference>
<keyword evidence="3 8" id="KW-0479">Metal-binding</keyword>
<evidence type="ECO:0000313" key="11">
    <source>
        <dbReference type="Proteomes" id="UP001255856"/>
    </source>
</evidence>
<evidence type="ECO:0000256" key="7">
    <source>
        <dbReference type="ARBA" id="ARBA00023242"/>
    </source>
</evidence>
<dbReference type="EMBL" id="JASFZW010000005">
    <property type="protein sequence ID" value="KAK2078200.1"/>
    <property type="molecule type" value="Genomic_DNA"/>
</dbReference>
<protein>
    <recommendedName>
        <fullName evidence="8">Splicing factor YJU2</fullName>
    </recommendedName>
</protein>
<evidence type="ECO:0000313" key="10">
    <source>
        <dbReference type="EMBL" id="KAK2078200.1"/>
    </source>
</evidence>
<reference evidence="10" key="1">
    <citation type="submission" date="2021-01" db="EMBL/GenBank/DDBJ databases">
        <authorList>
            <person name="Eckstrom K.M.E."/>
        </authorList>
    </citation>
    <scope>NUCLEOTIDE SEQUENCE</scope>
    <source>
        <strain evidence="10">UVCC 0001</strain>
    </source>
</reference>
<comment type="subcellular location">
    <subcellularLocation>
        <location evidence="1 8">Nucleus</location>
    </subcellularLocation>
</comment>
<dbReference type="Proteomes" id="UP001255856">
    <property type="component" value="Unassembled WGS sequence"/>
</dbReference>
<dbReference type="Pfam" id="PF04502">
    <property type="entry name" value="Saf4_Yju2"/>
    <property type="match status" value="1"/>
</dbReference>
<keyword evidence="2" id="KW-0507">mRNA processing</keyword>
<feature type="compositionally biased region" description="Gly residues" evidence="9">
    <location>
        <begin position="306"/>
        <end position="317"/>
    </location>
</feature>
<comment type="caution">
    <text evidence="10">The sequence shown here is derived from an EMBL/GenBank/DDBJ whole genome shotgun (WGS) entry which is preliminary data.</text>
</comment>
<feature type="binding site" evidence="8">
    <location>
        <position position="78"/>
    </location>
    <ligand>
        <name>Zn(2+)</name>
        <dbReference type="ChEBI" id="CHEBI:29105"/>
    </ligand>
</feature>
<dbReference type="GO" id="GO:0000349">
    <property type="term" value="P:generation of catalytic spliceosome for first transesterification step"/>
    <property type="evidence" value="ECO:0007669"/>
    <property type="project" value="UniProtKB-UniRule"/>
</dbReference>
<keyword evidence="6" id="KW-0508">mRNA splicing</keyword>
<organism evidence="10 11">
    <name type="scientific">Prototheca wickerhamii</name>
    <dbReference type="NCBI Taxonomy" id="3111"/>
    <lineage>
        <taxon>Eukaryota</taxon>
        <taxon>Viridiplantae</taxon>
        <taxon>Chlorophyta</taxon>
        <taxon>core chlorophytes</taxon>
        <taxon>Trebouxiophyceae</taxon>
        <taxon>Chlorellales</taxon>
        <taxon>Chlorellaceae</taxon>
        <taxon>Prototheca</taxon>
    </lineage>
</organism>
<feature type="compositionally biased region" description="Acidic residues" evidence="9">
    <location>
        <begin position="259"/>
        <end position="269"/>
    </location>
</feature>
<evidence type="ECO:0000256" key="9">
    <source>
        <dbReference type="SAM" id="MobiDB-lite"/>
    </source>
</evidence>
<dbReference type="HAMAP" id="MF_03226">
    <property type="entry name" value="YJU2"/>
    <property type="match status" value="1"/>
</dbReference>
<comment type="subunit">
    <text evidence="8">Component of the spliceosome. Present in the activated B complex, the catalytically activated B* complex which catalyzes the branching, the catalytic step 1 C complex catalyzing the exon ligation, and the postcatalytic P complex containing the ligated exons (mRNA) and the excised lariat intron.</text>
</comment>
<dbReference type="AlphaFoldDB" id="A0AAD9IK78"/>
<feature type="binding site" evidence="8">
    <location>
        <position position="81"/>
    </location>
    <ligand>
        <name>Zn(2+)</name>
        <dbReference type="ChEBI" id="CHEBI:29105"/>
    </ligand>
</feature>
<dbReference type="GO" id="GO:0046872">
    <property type="term" value="F:metal ion binding"/>
    <property type="evidence" value="ECO:0007669"/>
    <property type="project" value="UniProtKB-KW"/>
</dbReference>
<proteinExistence type="inferred from homology"/>
<evidence type="ECO:0000256" key="3">
    <source>
        <dbReference type="ARBA" id="ARBA00022723"/>
    </source>
</evidence>
<keyword evidence="11" id="KW-1185">Reference proteome</keyword>
<dbReference type="GO" id="GO:0071006">
    <property type="term" value="C:U2-type catalytic step 1 spliceosome"/>
    <property type="evidence" value="ECO:0007669"/>
    <property type="project" value="UniProtKB-UniRule"/>
</dbReference>
<dbReference type="PANTHER" id="PTHR12111">
    <property type="entry name" value="SPLICING FACTOR YJU2"/>
    <property type="match status" value="1"/>
</dbReference>
<feature type="binding site" evidence="8">
    <location>
        <position position="41"/>
    </location>
    <ligand>
        <name>Zn(2+)</name>
        <dbReference type="ChEBI" id="CHEBI:29105"/>
    </ligand>
</feature>
<evidence type="ECO:0000256" key="6">
    <source>
        <dbReference type="ARBA" id="ARBA00023187"/>
    </source>
</evidence>
<keyword evidence="4 8" id="KW-0747">Spliceosome</keyword>
<evidence type="ECO:0000256" key="2">
    <source>
        <dbReference type="ARBA" id="ARBA00022664"/>
    </source>
</evidence>
<evidence type="ECO:0000256" key="4">
    <source>
        <dbReference type="ARBA" id="ARBA00022728"/>
    </source>
</evidence>
<evidence type="ECO:0000256" key="8">
    <source>
        <dbReference type="HAMAP-Rule" id="MF_03226"/>
    </source>
</evidence>
<name>A0AAD9IK78_PROWI</name>
<comment type="function">
    <text evidence="8">Part of the spliceosome which catalyzes two sequential transesterification reactions, first the excision of the non-coding intron from pre-mRNA and then the ligation of the coding exons to form the mature mRNA. Plays a role in stabilizing the structure of the spliceosome catalytic core and docking of the branch helix into the active site, producing 5'-exon and lariat intron-3'-intermediates.</text>
</comment>
<comment type="similarity">
    <text evidence="8">Belongs to the CWC16 family. YJU2 subfamily.</text>
</comment>